<dbReference type="Pfam" id="PF00583">
    <property type="entry name" value="Acetyltransf_1"/>
    <property type="match status" value="1"/>
</dbReference>
<dbReference type="PANTHER" id="PTHR43305">
    <property type="entry name" value="FAMILY N-ACETYLTRANSFERASE, PUTATIVE (AFU_ORTHOLOGUE AFUA_2G01380)-RELATED"/>
    <property type="match status" value="1"/>
</dbReference>
<evidence type="ECO:0000313" key="3">
    <source>
        <dbReference type="Proteomes" id="UP001549749"/>
    </source>
</evidence>
<dbReference type="Gene3D" id="3.40.630.30">
    <property type="match status" value="1"/>
</dbReference>
<evidence type="ECO:0000259" key="1">
    <source>
        <dbReference type="PROSITE" id="PS51186"/>
    </source>
</evidence>
<dbReference type="RefSeq" id="WP_354659312.1">
    <property type="nucleotide sequence ID" value="NZ_JBEXAC010000001.1"/>
</dbReference>
<comment type="caution">
    <text evidence="2">The sequence shown here is derived from an EMBL/GenBank/DDBJ whole genome shotgun (WGS) entry which is preliminary data.</text>
</comment>
<dbReference type="InterPro" id="IPR016181">
    <property type="entry name" value="Acyl_CoA_acyltransferase"/>
</dbReference>
<dbReference type="InterPro" id="IPR052777">
    <property type="entry name" value="Acetyltransferase_Enz"/>
</dbReference>
<reference evidence="2 3" key="1">
    <citation type="submission" date="2024-06" db="EMBL/GenBank/DDBJ databases">
        <title>Chitinophaga defluvii sp. nov., isolated from municipal sewage.</title>
        <authorList>
            <person name="Zhang L."/>
        </authorList>
    </citation>
    <scope>NUCLEOTIDE SEQUENCE [LARGE SCALE GENOMIC DNA]</scope>
    <source>
        <strain evidence="2 3">H8</strain>
    </source>
</reference>
<dbReference type="EMBL" id="JBEXAC010000001">
    <property type="protein sequence ID" value="MET6996671.1"/>
    <property type="molecule type" value="Genomic_DNA"/>
</dbReference>
<organism evidence="2 3">
    <name type="scientific">Chitinophaga defluvii</name>
    <dbReference type="NCBI Taxonomy" id="3163343"/>
    <lineage>
        <taxon>Bacteria</taxon>
        <taxon>Pseudomonadati</taxon>
        <taxon>Bacteroidota</taxon>
        <taxon>Chitinophagia</taxon>
        <taxon>Chitinophagales</taxon>
        <taxon>Chitinophagaceae</taxon>
        <taxon>Chitinophaga</taxon>
    </lineage>
</organism>
<evidence type="ECO:0000313" key="2">
    <source>
        <dbReference type="EMBL" id="MET6996671.1"/>
    </source>
</evidence>
<keyword evidence="3" id="KW-1185">Reference proteome</keyword>
<dbReference type="InterPro" id="IPR000182">
    <property type="entry name" value="GNAT_dom"/>
</dbReference>
<dbReference type="PROSITE" id="PS51186">
    <property type="entry name" value="GNAT"/>
    <property type="match status" value="1"/>
</dbReference>
<accession>A0ABV2T0Y0</accession>
<dbReference type="CDD" id="cd04301">
    <property type="entry name" value="NAT_SF"/>
    <property type="match status" value="1"/>
</dbReference>
<sequence>MLEIIKVTANETAALEQVKSLLREYVSWLNLDLSFQGFEEEMASLPAPYVAPEGVLFLAKVDGQPAGCVAVRSFDNTTAEMKRLFVRDAYKKHGVGKALASEAIAAAAELGYKRMLLDTLAHMRPAIDLYTGLGFQPIAAYYDNPISNAVYLSLTLDNANEVK</sequence>
<protein>
    <submittedName>
        <fullName evidence="2">GNAT family N-acetyltransferase</fullName>
    </submittedName>
</protein>
<gene>
    <name evidence="2" type="ORF">ABR189_04805</name>
</gene>
<dbReference type="SUPFAM" id="SSF55729">
    <property type="entry name" value="Acyl-CoA N-acyltransferases (Nat)"/>
    <property type="match status" value="1"/>
</dbReference>
<feature type="domain" description="N-acetyltransferase" evidence="1">
    <location>
        <begin position="5"/>
        <end position="157"/>
    </location>
</feature>
<dbReference type="Proteomes" id="UP001549749">
    <property type="component" value="Unassembled WGS sequence"/>
</dbReference>
<proteinExistence type="predicted"/>
<name>A0ABV2T0Y0_9BACT</name>
<dbReference type="PANTHER" id="PTHR43305:SF1">
    <property type="entry name" value="FAMILY N-ACETYLTRANSFERASE, PUTATIVE (AFU_ORTHOLOGUE AFUA_2G01380)-RELATED"/>
    <property type="match status" value="1"/>
</dbReference>